<name>A0A0C3B0D9_SERVB</name>
<feature type="transmembrane region" description="Helical" evidence="1">
    <location>
        <begin position="240"/>
        <end position="260"/>
    </location>
</feature>
<organism evidence="3 4">
    <name type="scientific">Serendipita vermifera MAFF 305830</name>
    <dbReference type="NCBI Taxonomy" id="933852"/>
    <lineage>
        <taxon>Eukaryota</taxon>
        <taxon>Fungi</taxon>
        <taxon>Dikarya</taxon>
        <taxon>Basidiomycota</taxon>
        <taxon>Agaricomycotina</taxon>
        <taxon>Agaricomycetes</taxon>
        <taxon>Sebacinales</taxon>
        <taxon>Serendipitaceae</taxon>
        <taxon>Serendipita</taxon>
    </lineage>
</organism>
<feature type="domain" description="DUF6533" evidence="2">
    <location>
        <begin position="17"/>
        <end position="62"/>
    </location>
</feature>
<feature type="transmembrane region" description="Helical" evidence="1">
    <location>
        <begin position="12"/>
        <end position="31"/>
    </location>
</feature>
<reference evidence="4" key="2">
    <citation type="submission" date="2015-01" db="EMBL/GenBank/DDBJ databases">
        <title>Evolutionary Origins and Diversification of the Mycorrhizal Mutualists.</title>
        <authorList>
            <consortium name="DOE Joint Genome Institute"/>
            <consortium name="Mycorrhizal Genomics Consortium"/>
            <person name="Kohler A."/>
            <person name="Kuo A."/>
            <person name="Nagy L.G."/>
            <person name="Floudas D."/>
            <person name="Copeland A."/>
            <person name="Barry K.W."/>
            <person name="Cichocki N."/>
            <person name="Veneault-Fourrey C."/>
            <person name="LaButti K."/>
            <person name="Lindquist E.A."/>
            <person name="Lipzen A."/>
            <person name="Lundell T."/>
            <person name="Morin E."/>
            <person name="Murat C."/>
            <person name="Riley R."/>
            <person name="Ohm R."/>
            <person name="Sun H."/>
            <person name="Tunlid A."/>
            <person name="Henrissat B."/>
            <person name="Grigoriev I.V."/>
            <person name="Hibbett D.S."/>
            <person name="Martin F."/>
        </authorList>
    </citation>
    <scope>NUCLEOTIDE SEQUENCE [LARGE SCALE GENOMIC DNA]</scope>
    <source>
        <strain evidence="4">MAFF 305830</strain>
    </source>
</reference>
<reference evidence="3 4" key="1">
    <citation type="submission" date="2014-04" db="EMBL/GenBank/DDBJ databases">
        <authorList>
            <consortium name="DOE Joint Genome Institute"/>
            <person name="Kuo A."/>
            <person name="Zuccaro A."/>
            <person name="Kohler A."/>
            <person name="Nagy L.G."/>
            <person name="Floudas D."/>
            <person name="Copeland A."/>
            <person name="Barry K.W."/>
            <person name="Cichocki N."/>
            <person name="Veneault-Fourrey C."/>
            <person name="LaButti K."/>
            <person name="Lindquist E.A."/>
            <person name="Lipzen A."/>
            <person name="Lundell T."/>
            <person name="Morin E."/>
            <person name="Murat C."/>
            <person name="Sun H."/>
            <person name="Tunlid A."/>
            <person name="Henrissat B."/>
            <person name="Grigoriev I.V."/>
            <person name="Hibbett D.S."/>
            <person name="Martin F."/>
            <person name="Nordberg H.P."/>
            <person name="Cantor M.N."/>
            <person name="Hua S.X."/>
        </authorList>
    </citation>
    <scope>NUCLEOTIDE SEQUENCE [LARGE SCALE GENOMIC DNA]</scope>
    <source>
        <strain evidence="3 4">MAFF 305830</strain>
    </source>
</reference>
<evidence type="ECO:0000259" key="2">
    <source>
        <dbReference type="Pfam" id="PF20151"/>
    </source>
</evidence>
<dbReference type="AlphaFoldDB" id="A0A0C3B0D9"/>
<feature type="transmembrane region" description="Helical" evidence="1">
    <location>
        <begin position="113"/>
        <end position="137"/>
    </location>
</feature>
<feature type="transmembrane region" description="Helical" evidence="1">
    <location>
        <begin position="215"/>
        <end position="234"/>
    </location>
</feature>
<dbReference type="OrthoDB" id="2686513at2759"/>
<keyword evidence="4" id="KW-1185">Reference proteome</keyword>
<proteinExistence type="predicted"/>
<dbReference type="Pfam" id="PF20151">
    <property type="entry name" value="DUF6533"/>
    <property type="match status" value="1"/>
</dbReference>
<dbReference type="HOGENOM" id="CLU_035509_1_0_1"/>
<keyword evidence="1" id="KW-0472">Membrane</keyword>
<feature type="transmembrane region" description="Helical" evidence="1">
    <location>
        <begin position="51"/>
        <end position="72"/>
    </location>
</feature>
<dbReference type="EMBL" id="KN824285">
    <property type="protein sequence ID" value="KIM30230.1"/>
    <property type="molecule type" value="Genomic_DNA"/>
</dbReference>
<keyword evidence="1" id="KW-1133">Transmembrane helix</keyword>
<gene>
    <name evidence="3" type="ORF">M408DRAFT_22258</name>
</gene>
<evidence type="ECO:0000313" key="3">
    <source>
        <dbReference type="EMBL" id="KIM30230.1"/>
    </source>
</evidence>
<protein>
    <recommendedName>
        <fullName evidence="2">DUF6533 domain-containing protein</fullName>
    </recommendedName>
</protein>
<dbReference type="InterPro" id="IPR045340">
    <property type="entry name" value="DUF6533"/>
</dbReference>
<sequence>MNLDFKSLFADLATTRYLVLSAITLYCYDWIIVGDEEILFLLPVRLSKGKVLYYFARIATLLGLLLVAFHVVNLRSRLTDTIYVDNRLLILSQLCRFHLDFLYPPSDIDIRQLLVIVVWFLYISLFATYLTSLGLLLHVLRLHSGSTVYLSTVNLCVPLDLPALFQGVFEVPLVHEFLLFGATVYSAWGDWREQRSGPLHAKTAPLLMIMYRDGVFYFCILVAIRVWNIYIFAARPTQEMYIGAYIMWSLITTLSSRIYLNIVREAQRPRFVPVGTNNAHAIATYTPHIPAFQIPTRITIGRDRGQVNRTPYKKGLGWGHSKVGYWINDDGRGDMGMQSYPIRYLVRPSKMVAMDDTMRRKLAPDRSPMPKFCLPAVRRDISRPFPTLSLAG</sequence>
<evidence type="ECO:0000256" key="1">
    <source>
        <dbReference type="SAM" id="Phobius"/>
    </source>
</evidence>
<keyword evidence="1" id="KW-0812">Transmembrane</keyword>
<dbReference type="Proteomes" id="UP000054097">
    <property type="component" value="Unassembled WGS sequence"/>
</dbReference>
<evidence type="ECO:0000313" key="4">
    <source>
        <dbReference type="Proteomes" id="UP000054097"/>
    </source>
</evidence>
<accession>A0A0C3B0D9</accession>